<feature type="compositionally biased region" description="Basic and acidic residues" evidence="1">
    <location>
        <begin position="197"/>
        <end position="208"/>
    </location>
</feature>
<evidence type="ECO:0000259" key="2">
    <source>
        <dbReference type="Pfam" id="PF14732"/>
    </source>
</evidence>
<feature type="region of interest" description="Disordered" evidence="1">
    <location>
        <begin position="185"/>
        <end position="208"/>
    </location>
</feature>
<feature type="non-terminal residue" evidence="3">
    <location>
        <position position="208"/>
    </location>
</feature>
<protein>
    <recommendedName>
        <fullName evidence="2">Ubiquitin/SUMO-activating enzyme ubiquitin-like domain-containing protein</fullName>
    </recommendedName>
</protein>
<reference evidence="3 4" key="1">
    <citation type="submission" date="2017-03" db="EMBL/GenBank/DDBJ databases">
        <title>Genome Survey of Euroglyphus maynei.</title>
        <authorList>
            <person name="Arlian L.G."/>
            <person name="Morgan M.S."/>
            <person name="Rider S.D."/>
        </authorList>
    </citation>
    <scope>NUCLEOTIDE SEQUENCE [LARGE SCALE GENOMIC DNA]</scope>
    <source>
        <strain evidence="3">Arlian Lab</strain>
        <tissue evidence="3">Whole body</tissue>
    </source>
</reference>
<name>A0A1Y3B002_EURMA</name>
<sequence length="208" mass="24163">MQRIFSTTETDWKPSESELAEESNRIMNNGFSVYISNKNQPNLSKIAVEKLLPPISDCLACSGNVKEVIVELPFTKITLADLIEQLVVKKFKTVAPDINCYDLRKMIYAADDDDELKEPNSFYHTNTLESLGYFYDNICLNIKDLEQDFEVNIRLRNVQFTIDDEEQLNGDLFRVLMDDNELNKIHDKQQQQQQISDNKKIRLDDDDD</sequence>
<organism evidence="3 4">
    <name type="scientific">Euroglyphus maynei</name>
    <name type="common">Mayne's house dust mite</name>
    <dbReference type="NCBI Taxonomy" id="6958"/>
    <lineage>
        <taxon>Eukaryota</taxon>
        <taxon>Metazoa</taxon>
        <taxon>Ecdysozoa</taxon>
        <taxon>Arthropoda</taxon>
        <taxon>Chelicerata</taxon>
        <taxon>Arachnida</taxon>
        <taxon>Acari</taxon>
        <taxon>Acariformes</taxon>
        <taxon>Sarcoptiformes</taxon>
        <taxon>Astigmata</taxon>
        <taxon>Psoroptidia</taxon>
        <taxon>Analgoidea</taxon>
        <taxon>Pyroglyphidae</taxon>
        <taxon>Pyroglyphinae</taxon>
        <taxon>Euroglyphus</taxon>
    </lineage>
</organism>
<proteinExistence type="predicted"/>
<dbReference type="AlphaFoldDB" id="A0A1Y3B002"/>
<dbReference type="Proteomes" id="UP000194236">
    <property type="component" value="Unassembled WGS sequence"/>
</dbReference>
<evidence type="ECO:0000313" key="4">
    <source>
        <dbReference type="Proteomes" id="UP000194236"/>
    </source>
</evidence>
<comment type="caution">
    <text evidence="3">The sequence shown here is derived from an EMBL/GenBank/DDBJ whole genome shotgun (WGS) entry which is preliminary data.</text>
</comment>
<dbReference type="InterPro" id="IPR028077">
    <property type="entry name" value="UAE_UbL_dom"/>
</dbReference>
<accession>A0A1Y3B002</accession>
<gene>
    <name evidence="3" type="ORF">BLA29_010162</name>
</gene>
<evidence type="ECO:0000313" key="3">
    <source>
        <dbReference type="EMBL" id="OTF74122.1"/>
    </source>
</evidence>
<evidence type="ECO:0000256" key="1">
    <source>
        <dbReference type="SAM" id="MobiDB-lite"/>
    </source>
</evidence>
<dbReference type="Pfam" id="PF14732">
    <property type="entry name" value="UAE_UbL"/>
    <property type="match status" value="1"/>
</dbReference>
<keyword evidence="4" id="KW-1185">Reference proteome</keyword>
<dbReference type="Gene3D" id="3.10.290.20">
    <property type="entry name" value="Ubiquitin-like 2 activating enzyme e1b. Chain: B, domain 3"/>
    <property type="match status" value="1"/>
</dbReference>
<dbReference type="EMBL" id="MUJZ01048583">
    <property type="protein sequence ID" value="OTF74122.1"/>
    <property type="molecule type" value="Genomic_DNA"/>
</dbReference>
<feature type="domain" description="Ubiquitin/SUMO-activating enzyme ubiquitin-like" evidence="2">
    <location>
        <begin position="72"/>
        <end position="156"/>
    </location>
</feature>